<dbReference type="Proteomes" id="UP001152523">
    <property type="component" value="Unassembled WGS sequence"/>
</dbReference>
<dbReference type="AlphaFoldDB" id="A0AAV0EZX9"/>
<feature type="domain" description="GAG-pre-integrase" evidence="1">
    <location>
        <begin position="107"/>
        <end position="171"/>
    </location>
</feature>
<comment type="caution">
    <text evidence="3">The sequence shown here is derived from an EMBL/GenBank/DDBJ whole genome shotgun (WGS) entry which is preliminary data.</text>
</comment>
<evidence type="ECO:0000259" key="2">
    <source>
        <dbReference type="Pfam" id="PF22936"/>
    </source>
</evidence>
<gene>
    <name evidence="3" type="ORF">CEPIT_LOCUS29356</name>
</gene>
<accession>A0AAV0EZX9</accession>
<keyword evidence="4" id="KW-1185">Reference proteome</keyword>
<reference evidence="3" key="1">
    <citation type="submission" date="2022-07" db="EMBL/GenBank/DDBJ databases">
        <authorList>
            <person name="Macas J."/>
            <person name="Novak P."/>
            <person name="Neumann P."/>
        </authorList>
    </citation>
    <scope>NUCLEOTIDE SEQUENCE</scope>
</reference>
<evidence type="ECO:0008006" key="5">
    <source>
        <dbReference type="Google" id="ProtNLM"/>
    </source>
</evidence>
<protein>
    <recommendedName>
        <fullName evidence="5">GAG-pre-integrase domain-containing protein</fullName>
    </recommendedName>
</protein>
<evidence type="ECO:0000259" key="1">
    <source>
        <dbReference type="Pfam" id="PF13976"/>
    </source>
</evidence>
<evidence type="ECO:0000313" key="4">
    <source>
        <dbReference type="Proteomes" id="UP001152523"/>
    </source>
</evidence>
<sequence>MDGKFDTDAWIIDTGATNHICGNLTLLCQIKNIESCTVGLPDGQTVMANKAGRVIISDNLISEHVLFVPNLNCNLISVLFVQFTHNVCVIQDRLSRKLIGTGEGRNGLYYLREDFTARVLTVRGGGSHNKIVELWHQRLGHPCSKVMEKLDPVSGIKNSEILPCDVCFRAKETS</sequence>
<dbReference type="Pfam" id="PF13976">
    <property type="entry name" value="gag_pre-integrs"/>
    <property type="match status" value="1"/>
</dbReference>
<feature type="domain" description="Retrovirus-related Pol polyprotein from transposon TNT 1-94-like beta-barrel" evidence="2">
    <location>
        <begin position="10"/>
        <end position="79"/>
    </location>
</feature>
<dbReference type="InterPro" id="IPR054722">
    <property type="entry name" value="PolX-like_BBD"/>
</dbReference>
<evidence type="ECO:0000313" key="3">
    <source>
        <dbReference type="EMBL" id="CAH9128802.1"/>
    </source>
</evidence>
<dbReference type="InterPro" id="IPR025724">
    <property type="entry name" value="GAG-pre-integrase_dom"/>
</dbReference>
<name>A0AAV0EZX9_9ASTE</name>
<proteinExistence type="predicted"/>
<dbReference type="EMBL" id="CAMAPF010000952">
    <property type="protein sequence ID" value="CAH9128802.1"/>
    <property type="molecule type" value="Genomic_DNA"/>
</dbReference>
<dbReference type="Pfam" id="PF22936">
    <property type="entry name" value="Pol_BBD"/>
    <property type="match status" value="1"/>
</dbReference>
<organism evidence="3 4">
    <name type="scientific">Cuscuta epithymum</name>
    <dbReference type="NCBI Taxonomy" id="186058"/>
    <lineage>
        <taxon>Eukaryota</taxon>
        <taxon>Viridiplantae</taxon>
        <taxon>Streptophyta</taxon>
        <taxon>Embryophyta</taxon>
        <taxon>Tracheophyta</taxon>
        <taxon>Spermatophyta</taxon>
        <taxon>Magnoliopsida</taxon>
        <taxon>eudicotyledons</taxon>
        <taxon>Gunneridae</taxon>
        <taxon>Pentapetalae</taxon>
        <taxon>asterids</taxon>
        <taxon>lamiids</taxon>
        <taxon>Solanales</taxon>
        <taxon>Convolvulaceae</taxon>
        <taxon>Cuscuteae</taxon>
        <taxon>Cuscuta</taxon>
        <taxon>Cuscuta subgen. Cuscuta</taxon>
    </lineage>
</organism>